<dbReference type="EMBL" id="KE164113">
    <property type="protein sequence ID" value="EPQ15146.1"/>
    <property type="molecule type" value="Genomic_DNA"/>
</dbReference>
<evidence type="ECO:0000313" key="2">
    <source>
        <dbReference type="EMBL" id="EPQ15146.1"/>
    </source>
</evidence>
<gene>
    <name evidence="2" type="ORF">D623_10021367</name>
</gene>
<evidence type="ECO:0000313" key="3">
    <source>
        <dbReference type="Proteomes" id="UP000052978"/>
    </source>
</evidence>
<organism evidence="2 3">
    <name type="scientific">Myotis brandtii</name>
    <name type="common">Brandt's bat</name>
    <dbReference type="NCBI Taxonomy" id="109478"/>
    <lineage>
        <taxon>Eukaryota</taxon>
        <taxon>Metazoa</taxon>
        <taxon>Chordata</taxon>
        <taxon>Craniata</taxon>
        <taxon>Vertebrata</taxon>
        <taxon>Euteleostomi</taxon>
        <taxon>Mammalia</taxon>
        <taxon>Eutheria</taxon>
        <taxon>Laurasiatheria</taxon>
        <taxon>Chiroptera</taxon>
        <taxon>Yangochiroptera</taxon>
        <taxon>Vespertilionidae</taxon>
        <taxon>Myotis</taxon>
    </lineage>
</organism>
<dbReference type="AlphaFoldDB" id="S7ND96"/>
<protein>
    <submittedName>
        <fullName evidence="2">Uncharacterized protein</fullName>
    </submittedName>
</protein>
<name>S7ND96_MYOBR</name>
<proteinExistence type="predicted"/>
<reference evidence="2 3" key="1">
    <citation type="journal article" date="2013" name="Nat. Commun.">
        <title>Genome analysis reveals insights into physiology and longevity of the Brandt's bat Myotis brandtii.</title>
        <authorList>
            <person name="Seim I."/>
            <person name="Fang X."/>
            <person name="Xiong Z."/>
            <person name="Lobanov A.V."/>
            <person name="Huang Z."/>
            <person name="Ma S."/>
            <person name="Feng Y."/>
            <person name="Turanov A.A."/>
            <person name="Zhu Y."/>
            <person name="Lenz T.L."/>
            <person name="Gerashchenko M.V."/>
            <person name="Fan D."/>
            <person name="Hee Yim S."/>
            <person name="Yao X."/>
            <person name="Jordan D."/>
            <person name="Xiong Y."/>
            <person name="Ma Y."/>
            <person name="Lyapunov A.N."/>
            <person name="Chen G."/>
            <person name="Kulakova O.I."/>
            <person name="Sun Y."/>
            <person name="Lee S.G."/>
            <person name="Bronson R.T."/>
            <person name="Moskalev A.A."/>
            <person name="Sunyaev S.R."/>
            <person name="Zhang G."/>
            <person name="Krogh A."/>
            <person name="Wang J."/>
            <person name="Gladyshev V.N."/>
        </authorList>
    </citation>
    <scope>NUCLEOTIDE SEQUENCE [LARGE SCALE GENOMIC DNA]</scope>
</reference>
<feature type="region of interest" description="Disordered" evidence="1">
    <location>
        <begin position="1"/>
        <end position="21"/>
    </location>
</feature>
<keyword evidence="3" id="KW-1185">Reference proteome</keyword>
<sequence length="65" mass="7201">MTKVEDTRKTEVKANKRQVKQAESSLVTLMGLGPHPGQARWGEGICSSGSSRRFGCCQQNRDHLN</sequence>
<feature type="compositionally biased region" description="Basic and acidic residues" evidence="1">
    <location>
        <begin position="1"/>
        <end position="14"/>
    </location>
</feature>
<accession>S7ND96</accession>
<evidence type="ECO:0000256" key="1">
    <source>
        <dbReference type="SAM" id="MobiDB-lite"/>
    </source>
</evidence>
<dbReference type="Proteomes" id="UP000052978">
    <property type="component" value="Unassembled WGS sequence"/>
</dbReference>